<gene>
    <name evidence="1" type="ORF">GSUB_00875</name>
</gene>
<organism evidence="1 2">
    <name type="scientific">Geoalkalibacter subterraneus</name>
    <dbReference type="NCBI Taxonomy" id="483547"/>
    <lineage>
        <taxon>Bacteria</taxon>
        <taxon>Pseudomonadati</taxon>
        <taxon>Thermodesulfobacteriota</taxon>
        <taxon>Desulfuromonadia</taxon>
        <taxon>Desulfuromonadales</taxon>
        <taxon>Geoalkalibacteraceae</taxon>
        <taxon>Geoalkalibacter</taxon>
    </lineage>
</organism>
<accession>A0A0B5FB85</accession>
<protein>
    <submittedName>
        <fullName evidence="1">Uncharacterized protein</fullName>
    </submittedName>
</protein>
<name>A0A0B5FB85_9BACT</name>
<dbReference type="OrthoDB" id="5422881at2"/>
<dbReference type="STRING" id="483547.GSUB_00875"/>
<dbReference type="KEGG" id="gsb:GSUB_00875"/>
<evidence type="ECO:0000313" key="1">
    <source>
        <dbReference type="EMBL" id="AJF05427.1"/>
    </source>
</evidence>
<dbReference type="Proteomes" id="UP000035036">
    <property type="component" value="Chromosome"/>
</dbReference>
<dbReference type="AlphaFoldDB" id="A0A0B5FB85"/>
<keyword evidence="2" id="KW-1185">Reference proteome</keyword>
<proteinExistence type="predicted"/>
<evidence type="ECO:0000313" key="2">
    <source>
        <dbReference type="Proteomes" id="UP000035036"/>
    </source>
</evidence>
<dbReference type="HOGENOM" id="CLU_2422761_0_0_7"/>
<dbReference type="EMBL" id="CP010311">
    <property type="protein sequence ID" value="AJF05427.1"/>
    <property type="molecule type" value="Genomic_DNA"/>
</dbReference>
<sequence length="91" mass="9875">MNNQGTSVTDLGFDPADPKAAEKLAARWGKPLVLRDKAEIKEATCGLFSAKTCANRDCAGTGPKGKVRVGKRVAYPALDFFAWFVAQMNRE</sequence>
<dbReference type="RefSeq" id="WP_040198728.1">
    <property type="nucleotide sequence ID" value="NZ_CP010311.1"/>
</dbReference>
<reference evidence="1 2" key="1">
    <citation type="journal article" date="2015" name="Genome Announc.">
        <title>Genomes of Geoalkalibacter ferrihydriticus Z-0531T and Geoalkalibacter subterraneus Red1T, Two Haloalkaliphilic Metal-Reducing Deltaproteobacteria.</title>
        <authorList>
            <person name="Badalamenti J.P."/>
            <person name="Krajmalnik-Brown R."/>
            <person name="Torres C.I."/>
            <person name="Bond D.R."/>
        </authorList>
    </citation>
    <scope>NUCLEOTIDE SEQUENCE [LARGE SCALE GENOMIC DNA]</scope>
    <source>
        <strain evidence="1 2">Red1</strain>
    </source>
</reference>